<gene>
    <name evidence="2" type="ORF">SAMN04489798_4337</name>
</gene>
<sequence length="110" mass="12551">MLWQFRGQLLELRFQLFAVFGVSGEFACRCHTGYGLFYFTQGLPALALLNMINIPSALCLFILLNQSQCQLRRFNCKLWGAQGQFSPGLLIEYPVINTVLGYLINRRQGI</sequence>
<keyword evidence="1" id="KW-1133">Transmembrane helix</keyword>
<keyword evidence="1" id="KW-0812">Transmembrane</keyword>
<feature type="transmembrane region" description="Helical" evidence="1">
    <location>
        <begin position="43"/>
        <end position="64"/>
    </location>
</feature>
<accession>A0A1H0NY28</accession>
<evidence type="ECO:0000313" key="3">
    <source>
        <dbReference type="Proteomes" id="UP000198827"/>
    </source>
</evidence>
<protein>
    <submittedName>
        <fullName evidence="2">Uncharacterized protein</fullName>
    </submittedName>
</protein>
<name>A0A1H0NY28_9PSED</name>
<dbReference type="EMBL" id="LT629705">
    <property type="protein sequence ID" value="SDO97300.1"/>
    <property type="molecule type" value="Genomic_DNA"/>
</dbReference>
<evidence type="ECO:0000313" key="2">
    <source>
        <dbReference type="EMBL" id="SDO97300.1"/>
    </source>
</evidence>
<evidence type="ECO:0000256" key="1">
    <source>
        <dbReference type="SAM" id="Phobius"/>
    </source>
</evidence>
<dbReference type="Proteomes" id="UP000198827">
    <property type="component" value="Chromosome I"/>
</dbReference>
<keyword evidence="1" id="KW-0472">Membrane</keyword>
<proteinExistence type="predicted"/>
<dbReference type="AlphaFoldDB" id="A0A1H0NY28"/>
<organism evidence="2 3">
    <name type="scientific">Pseudomonas arsenicoxydans</name>
    <dbReference type="NCBI Taxonomy" id="702115"/>
    <lineage>
        <taxon>Bacteria</taxon>
        <taxon>Pseudomonadati</taxon>
        <taxon>Pseudomonadota</taxon>
        <taxon>Gammaproteobacteria</taxon>
        <taxon>Pseudomonadales</taxon>
        <taxon>Pseudomonadaceae</taxon>
        <taxon>Pseudomonas</taxon>
    </lineage>
</organism>
<reference evidence="2 3" key="1">
    <citation type="submission" date="2016-10" db="EMBL/GenBank/DDBJ databases">
        <authorList>
            <person name="de Groot N.N."/>
        </authorList>
    </citation>
    <scope>NUCLEOTIDE SEQUENCE [LARGE SCALE GENOMIC DNA]</scope>
    <source>
        <strain evidence="2 3">CECT 7543</strain>
    </source>
</reference>